<evidence type="ECO:0000256" key="2">
    <source>
        <dbReference type="SAM" id="Phobius"/>
    </source>
</evidence>
<organism evidence="3 4">
    <name type="scientific">Pseudokineococcus lusitanus</name>
    <dbReference type="NCBI Taxonomy" id="763993"/>
    <lineage>
        <taxon>Bacteria</taxon>
        <taxon>Bacillati</taxon>
        <taxon>Actinomycetota</taxon>
        <taxon>Actinomycetes</taxon>
        <taxon>Kineosporiales</taxon>
        <taxon>Kineosporiaceae</taxon>
        <taxon>Pseudokineococcus</taxon>
    </lineage>
</organism>
<evidence type="ECO:0000313" key="3">
    <source>
        <dbReference type="EMBL" id="ROP45911.1"/>
    </source>
</evidence>
<gene>
    <name evidence="3" type="ORF">EDC03_0524</name>
</gene>
<evidence type="ECO:0000313" key="4">
    <source>
        <dbReference type="Proteomes" id="UP000276232"/>
    </source>
</evidence>
<dbReference type="EMBL" id="RJKN01000001">
    <property type="protein sequence ID" value="ROP45911.1"/>
    <property type="molecule type" value="Genomic_DNA"/>
</dbReference>
<reference evidence="3 4" key="1">
    <citation type="journal article" date="2015" name="Stand. Genomic Sci.">
        <title>Genomic Encyclopedia of Bacterial and Archaeal Type Strains, Phase III: the genomes of soil and plant-associated and newly described type strains.</title>
        <authorList>
            <person name="Whitman W.B."/>
            <person name="Woyke T."/>
            <person name="Klenk H.P."/>
            <person name="Zhou Y."/>
            <person name="Lilburn T.G."/>
            <person name="Beck B.J."/>
            <person name="De Vos P."/>
            <person name="Vandamme P."/>
            <person name="Eisen J.A."/>
            <person name="Garrity G."/>
            <person name="Hugenholtz P."/>
            <person name="Kyrpides N.C."/>
        </authorList>
    </citation>
    <scope>NUCLEOTIDE SEQUENCE [LARGE SCALE GENOMIC DNA]</scope>
    <source>
        <strain evidence="3 4">CECT 7306</strain>
    </source>
</reference>
<dbReference type="GO" id="GO:0008233">
    <property type="term" value="F:peptidase activity"/>
    <property type="evidence" value="ECO:0007669"/>
    <property type="project" value="InterPro"/>
</dbReference>
<dbReference type="AlphaFoldDB" id="A0A3N1HTS1"/>
<feature type="transmembrane region" description="Helical" evidence="2">
    <location>
        <begin position="228"/>
        <end position="250"/>
    </location>
</feature>
<comment type="caution">
    <text evidence="3">The sequence shown here is derived from an EMBL/GenBank/DDBJ whole genome shotgun (WGS) entry which is preliminary data.</text>
</comment>
<feature type="transmembrane region" description="Helical" evidence="2">
    <location>
        <begin position="116"/>
        <end position="135"/>
    </location>
</feature>
<dbReference type="PANTHER" id="PTHR36844">
    <property type="entry name" value="PROTEASE PRSW"/>
    <property type="match status" value="1"/>
</dbReference>
<feature type="region of interest" description="Disordered" evidence="1">
    <location>
        <begin position="1"/>
        <end position="46"/>
    </location>
</feature>
<feature type="transmembrane region" description="Helical" evidence="2">
    <location>
        <begin position="155"/>
        <end position="176"/>
    </location>
</feature>
<proteinExistence type="predicted"/>
<accession>A0A3N1HTS1</accession>
<sequence length="425" mass="44550">MSQQGAPGGDHVRPVGADGPAPAGTAAEAEDVAPVGPVVPSPRPPRSRRRRARALLVGTVLAVVIVAGLSRVLWIIVEDTSPSAVLVALVLALLPVLLVGAAFLWLDRFEAEPPGLLLFALGWGGGVATAIALAVNTQASVLLDDAGPPGLVTLAVVAPLTEEVAKALGVVGVLLLRRRELDGVVDGIVYAGMVGIGFAFVENVLYFSRSLVGGGTDELAVVFVLRAVVSPFAHPLFTMAVGVGIGLALTRRGPARWLFPVAGLLVAVTLHGLWNGSTFVDVAGGLGFPLVYVLLQVPVFVGAVVLAVLARRRESRVVRRHLDTYAAAGWITGPEAAMVASLPERRRARRWARAAGGPGAEAAMVEFQELACELAFARERHRGRPVDEEARTEEERVLASLWLLRRRFLAPSGGPTVLGRAPVPA</sequence>
<feature type="transmembrane region" description="Helical" evidence="2">
    <location>
        <begin position="188"/>
        <end position="208"/>
    </location>
</feature>
<keyword evidence="2" id="KW-0812">Transmembrane</keyword>
<dbReference type="RefSeq" id="WP_123378580.1">
    <property type="nucleotide sequence ID" value="NZ_RJKN01000001.1"/>
</dbReference>
<dbReference type="PANTHER" id="PTHR36844:SF1">
    <property type="entry name" value="PROTEASE PRSW"/>
    <property type="match status" value="1"/>
</dbReference>
<feature type="transmembrane region" description="Helical" evidence="2">
    <location>
        <begin position="83"/>
        <end position="104"/>
    </location>
</feature>
<dbReference type="InParanoid" id="A0A3N1HTS1"/>
<feature type="transmembrane region" description="Helical" evidence="2">
    <location>
        <begin position="54"/>
        <end position="77"/>
    </location>
</feature>
<evidence type="ECO:0000256" key="1">
    <source>
        <dbReference type="SAM" id="MobiDB-lite"/>
    </source>
</evidence>
<dbReference type="OrthoDB" id="9785431at2"/>
<feature type="transmembrane region" description="Helical" evidence="2">
    <location>
        <begin position="257"/>
        <end position="274"/>
    </location>
</feature>
<name>A0A3N1HTS1_9ACTN</name>
<keyword evidence="2" id="KW-0472">Membrane</keyword>
<dbReference type="Pfam" id="PF13367">
    <property type="entry name" value="PrsW-protease"/>
    <property type="match status" value="1"/>
</dbReference>
<feature type="transmembrane region" description="Helical" evidence="2">
    <location>
        <begin position="286"/>
        <end position="310"/>
    </location>
</feature>
<dbReference type="Proteomes" id="UP000276232">
    <property type="component" value="Unassembled WGS sequence"/>
</dbReference>
<dbReference type="InterPro" id="IPR026898">
    <property type="entry name" value="PrsW"/>
</dbReference>
<feature type="compositionally biased region" description="Low complexity" evidence="1">
    <location>
        <begin position="14"/>
        <end position="36"/>
    </location>
</feature>
<keyword evidence="4" id="KW-1185">Reference proteome</keyword>
<keyword evidence="2" id="KW-1133">Transmembrane helix</keyword>
<protein>
    <submittedName>
        <fullName evidence="3">RsiW-degrading membrane proteinase PrsW (M82 family)</fullName>
    </submittedName>
</protein>